<dbReference type="EMBL" id="JAFJYH010000392">
    <property type="protein sequence ID" value="KAG4412281.1"/>
    <property type="molecule type" value="Genomic_DNA"/>
</dbReference>
<gene>
    <name evidence="2" type="ORF">IFR04_014582</name>
</gene>
<keyword evidence="3" id="KW-1185">Reference proteome</keyword>
<accession>A0A8H7T4W2</accession>
<evidence type="ECO:0000313" key="2">
    <source>
        <dbReference type="EMBL" id="KAG4412281.1"/>
    </source>
</evidence>
<dbReference type="OrthoDB" id="2140105at2759"/>
<dbReference type="PANTHER" id="PTHR34814:SF1">
    <property type="entry name" value="NITROSOGUANIDINE RESISTANCE PROTEIN SNG1"/>
    <property type="match status" value="1"/>
</dbReference>
<dbReference type="GO" id="GO:0016020">
    <property type="term" value="C:membrane"/>
    <property type="evidence" value="ECO:0007669"/>
    <property type="project" value="TreeGrafter"/>
</dbReference>
<evidence type="ECO:0000313" key="3">
    <source>
        <dbReference type="Proteomes" id="UP000664132"/>
    </source>
</evidence>
<protein>
    <recommendedName>
        <fullName evidence="1">DUF3533 domain-containing protein</fullName>
    </recommendedName>
</protein>
<dbReference type="Proteomes" id="UP000664132">
    <property type="component" value="Unassembled WGS sequence"/>
</dbReference>
<proteinExistence type="predicted"/>
<comment type="caution">
    <text evidence="2">The sequence shown here is derived from an EMBL/GenBank/DDBJ whole genome shotgun (WGS) entry which is preliminary data.</text>
</comment>
<evidence type="ECO:0000259" key="1">
    <source>
        <dbReference type="Pfam" id="PF12051"/>
    </source>
</evidence>
<dbReference type="Pfam" id="PF12051">
    <property type="entry name" value="DUF3533"/>
    <property type="match status" value="1"/>
</dbReference>
<reference evidence="2" key="1">
    <citation type="submission" date="2021-02" db="EMBL/GenBank/DDBJ databases">
        <title>Genome sequence Cadophora malorum strain M34.</title>
        <authorList>
            <person name="Stefanovic E."/>
            <person name="Vu D."/>
            <person name="Scully C."/>
            <person name="Dijksterhuis J."/>
            <person name="Roader J."/>
            <person name="Houbraken J."/>
        </authorList>
    </citation>
    <scope>NUCLEOTIDE SEQUENCE</scope>
    <source>
        <strain evidence="2">M34</strain>
    </source>
</reference>
<dbReference type="InterPro" id="IPR022703">
    <property type="entry name" value="DUF3533"/>
</dbReference>
<organism evidence="2 3">
    <name type="scientific">Cadophora malorum</name>
    <dbReference type="NCBI Taxonomy" id="108018"/>
    <lineage>
        <taxon>Eukaryota</taxon>
        <taxon>Fungi</taxon>
        <taxon>Dikarya</taxon>
        <taxon>Ascomycota</taxon>
        <taxon>Pezizomycotina</taxon>
        <taxon>Leotiomycetes</taxon>
        <taxon>Helotiales</taxon>
        <taxon>Ploettnerulaceae</taxon>
        <taxon>Cadophora</taxon>
    </lineage>
</organism>
<feature type="domain" description="DUF3533" evidence="1">
    <location>
        <begin position="19"/>
        <end position="167"/>
    </location>
</feature>
<sequence>MAATKRTASPKMTLGYVSEPGSKYNHSNDRTLQALKQEAFWFGIVIQSNATTAMNYAYNTGNSSYDPTGSIHLIYEEGRNALTINNSAYPKILSFMNDFVLKFTKQKQNYIRIANAGNSAALERQVETPIPVGFTVFNTAPYIPSTAEAATEIGTMYLIIISFVSVLMPSVKA</sequence>
<dbReference type="InterPro" id="IPR053001">
    <property type="entry name" value="MNNG_permease-like"/>
</dbReference>
<dbReference type="PANTHER" id="PTHR34814">
    <property type="entry name" value="NITROSOGUANIDINE RESISTANCE PROTEIN SNG1"/>
    <property type="match status" value="1"/>
</dbReference>
<dbReference type="AlphaFoldDB" id="A0A8H7T4W2"/>
<name>A0A8H7T4W2_9HELO</name>